<dbReference type="Proteomes" id="UP000658514">
    <property type="component" value="Unassembled WGS sequence"/>
</dbReference>
<sequence length="152" mass="17672">MDTKLKGDIAEQAAVLHALKRGWGVLKPIGDRLPYDLAFDVEGTVIKIQVKYAWFDQPSGNYVVDNRRTKTNRRLMLREAYKPTDFDFALIYIEQLDLFYIFPIDVFIGYGSEIHLVETEKRQRKPRSAKYRDAWELILQALSKENCVCSPV</sequence>
<reference evidence="2 3" key="1">
    <citation type="journal article" date="2020" name="ISME J.">
        <title>Comparative genomics reveals insights into cyanobacterial evolution and habitat adaptation.</title>
        <authorList>
            <person name="Chen M.Y."/>
            <person name="Teng W.K."/>
            <person name="Zhao L."/>
            <person name="Hu C.X."/>
            <person name="Zhou Y.K."/>
            <person name="Han B.P."/>
            <person name="Song L.R."/>
            <person name="Shu W.S."/>
        </authorList>
    </citation>
    <scope>NUCLEOTIDE SEQUENCE [LARGE SCALE GENOMIC DNA]</scope>
    <source>
        <strain evidence="2 3">FACHB-288</strain>
    </source>
</reference>
<proteinExistence type="predicted"/>
<keyword evidence="3" id="KW-1185">Reference proteome</keyword>
<evidence type="ECO:0000313" key="2">
    <source>
        <dbReference type="EMBL" id="MBD2196633.1"/>
    </source>
</evidence>
<dbReference type="InterPro" id="IPR021671">
    <property type="entry name" value="PD(D/E)XK_Endonuc"/>
</dbReference>
<accession>A0ABR8A9S6</accession>
<dbReference type="InterPro" id="IPR011856">
    <property type="entry name" value="tRNA_endonuc-like_dom_sf"/>
</dbReference>
<keyword evidence="2" id="KW-0540">Nuclease</keyword>
<evidence type="ECO:0000313" key="3">
    <source>
        <dbReference type="Proteomes" id="UP000658514"/>
    </source>
</evidence>
<dbReference type="Pfam" id="PF11645">
    <property type="entry name" value="PDDEXK_5"/>
    <property type="match status" value="1"/>
</dbReference>
<gene>
    <name evidence="2" type="ORF">H6G24_14170</name>
</gene>
<keyword evidence="2" id="KW-0378">Hydrolase</keyword>
<dbReference type="EMBL" id="JACJQH010000020">
    <property type="protein sequence ID" value="MBD2196633.1"/>
    <property type="molecule type" value="Genomic_DNA"/>
</dbReference>
<dbReference type="GO" id="GO:0004519">
    <property type="term" value="F:endonuclease activity"/>
    <property type="evidence" value="ECO:0007669"/>
    <property type="project" value="UniProtKB-KW"/>
</dbReference>
<name>A0ABR8A9S6_9CYAN</name>
<keyword evidence="2" id="KW-0255">Endonuclease</keyword>
<organism evidence="2 3">
    <name type="scientific">Calothrix parietina FACHB-288</name>
    <dbReference type="NCBI Taxonomy" id="2692896"/>
    <lineage>
        <taxon>Bacteria</taxon>
        <taxon>Bacillati</taxon>
        <taxon>Cyanobacteriota</taxon>
        <taxon>Cyanophyceae</taxon>
        <taxon>Nostocales</taxon>
        <taxon>Calotrichaceae</taxon>
        <taxon>Calothrix</taxon>
    </lineage>
</organism>
<comment type="caution">
    <text evidence="2">The sequence shown here is derived from an EMBL/GenBank/DDBJ whole genome shotgun (WGS) entry which is preliminary data.</text>
</comment>
<dbReference type="RefSeq" id="WP_190539975.1">
    <property type="nucleotide sequence ID" value="NZ_CAWPNO010000052.1"/>
</dbReference>
<evidence type="ECO:0000259" key="1">
    <source>
        <dbReference type="Pfam" id="PF11645"/>
    </source>
</evidence>
<feature type="domain" description="PD(D/E)XK endonuclease" evidence="1">
    <location>
        <begin position="1"/>
        <end position="137"/>
    </location>
</feature>
<protein>
    <submittedName>
        <fullName evidence="2">Endonuclease</fullName>
    </submittedName>
</protein>
<dbReference type="Gene3D" id="3.40.1350.10">
    <property type="match status" value="1"/>
</dbReference>